<dbReference type="InterPro" id="IPR012312">
    <property type="entry name" value="Hemerythrin-like"/>
</dbReference>
<protein>
    <submittedName>
        <fullName evidence="2">Hemerythrin domain-containing protein</fullName>
    </submittedName>
</protein>
<evidence type="ECO:0000313" key="2">
    <source>
        <dbReference type="EMBL" id="MDI9238647.1"/>
    </source>
</evidence>
<accession>A0ABT6XER9</accession>
<dbReference type="RefSeq" id="WP_283212099.1">
    <property type="nucleotide sequence ID" value="NZ_JASGBI010000001.1"/>
</dbReference>
<comment type="caution">
    <text evidence="2">The sequence shown here is derived from an EMBL/GenBank/DDBJ whole genome shotgun (WGS) entry which is preliminary data.</text>
</comment>
<name>A0ABT6XER9_9GAMM</name>
<reference evidence="2 3" key="1">
    <citation type="submission" date="2023-05" db="EMBL/GenBank/DDBJ databases">
        <title>Lysobacter sp. strain LF1 Genome sequencing and assembly.</title>
        <authorList>
            <person name="Jung Y."/>
        </authorList>
    </citation>
    <scope>NUCLEOTIDE SEQUENCE [LARGE SCALE GENOMIC DNA]</scope>
    <source>
        <strain evidence="2 3">LF1</strain>
    </source>
</reference>
<evidence type="ECO:0000259" key="1">
    <source>
        <dbReference type="Pfam" id="PF01814"/>
    </source>
</evidence>
<sequence length="170" mass="19527">MARDILKTLKEEHDAVRALFEKINDTTDRATQKRGNLLENIEANLLPHAKWEELVFYPAFNERADRDGLVTHAEAVSEHHAVEHSVIPEVHESEIDTPEFAGRVKVFGEFVDHHAKEEEKTMFKMARKMFSAEEREQFDIDYEKWKSTPEAAAAAIPFSDGDGDGHRRRA</sequence>
<keyword evidence="3" id="KW-1185">Reference proteome</keyword>
<organism evidence="2 3">
    <name type="scientific">Lysobacter stagni</name>
    <dbReference type="NCBI Taxonomy" id="3045172"/>
    <lineage>
        <taxon>Bacteria</taxon>
        <taxon>Pseudomonadati</taxon>
        <taxon>Pseudomonadota</taxon>
        <taxon>Gammaproteobacteria</taxon>
        <taxon>Lysobacterales</taxon>
        <taxon>Lysobacteraceae</taxon>
        <taxon>Lysobacter</taxon>
    </lineage>
</organism>
<dbReference type="Pfam" id="PF01814">
    <property type="entry name" value="Hemerythrin"/>
    <property type="match status" value="1"/>
</dbReference>
<proteinExistence type="predicted"/>
<dbReference type="Proteomes" id="UP001321580">
    <property type="component" value="Unassembled WGS sequence"/>
</dbReference>
<dbReference type="PANTHER" id="PTHR35585:SF1">
    <property type="entry name" value="HHE DOMAIN PROTEIN (AFU_ORTHOLOGUE AFUA_4G00730)"/>
    <property type="match status" value="1"/>
</dbReference>
<dbReference type="PANTHER" id="PTHR35585">
    <property type="entry name" value="HHE DOMAIN PROTEIN (AFU_ORTHOLOGUE AFUA_4G00730)"/>
    <property type="match status" value="1"/>
</dbReference>
<dbReference type="EMBL" id="JASGBI010000001">
    <property type="protein sequence ID" value="MDI9238647.1"/>
    <property type="molecule type" value="Genomic_DNA"/>
</dbReference>
<dbReference type="Gene3D" id="1.20.120.520">
    <property type="entry name" value="nmb1532 protein domain like"/>
    <property type="match status" value="1"/>
</dbReference>
<evidence type="ECO:0000313" key="3">
    <source>
        <dbReference type="Proteomes" id="UP001321580"/>
    </source>
</evidence>
<feature type="domain" description="Hemerythrin-like" evidence="1">
    <location>
        <begin position="5"/>
        <end position="126"/>
    </location>
</feature>
<gene>
    <name evidence="2" type="ORF">QLQ15_06920</name>
</gene>